<organism evidence="2 3">
    <name type="scientific">Flavobacterium polysaccharolyticum</name>
    <dbReference type="NCBI Taxonomy" id="3133148"/>
    <lineage>
        <taxon>Bacteria</taxon>
        <taxon>Pseudomonadati</taxon>
        <taxon>Bacteroidota</taxon>
        <taxon>Flavobacteriia</taxon>
        <taxon>Flavobacteriales</taxon>
        <taxon>Flavobacteriaceae</taxon>
        <taxon>Flavobacterium</taxon>
    </lineage>
</organism>
<dbReference type="InterPro" id="IPR014966">
    <property type="entry name" value="FRG-dom"/>
</dbReference>
<keyword evidence="3" id="KW-1185">Reference proteome</keyword>
<sequence length="364" mass="42511">MQNYTGKLSKELAEKYDPKFISKSEPFLVETFPELVAQVAHLAYYNKNQLLFFRGQGNDYTNRKNSSTFLPSIYRGDYVAKNELEYRFDILEEASKEVSKRFAEEKITGYSEFKRKKLMQWSILQHYEVCSTPLLDFTQSLRVACSFAFLKNETDFAYIFVFGLPYLTNRISSNSEEDIVNIRLLSITPPDALRPFYQEGYLAGTTDVTSDYDSKSELDFNNRLIMKFKIPVKQSFWGSDFNIIPESALYPKQDKILEICNDIKLNLNDYLKSGDIGDFLKEWNDVEKILLKKANLTQRHYSVIEAVKALNNENKLDMSLAYQIDYLRRFRNNLVHNLSSVNSHAIQDYMQTLLNVKQELKKLK</sequence>
<evidence type="ECO:0000313" key="3">
    <source>
        <dbReference type="Proteomes" id="UP001468798"/>
    </source>
</evidence>
<protein>
    <submittedName>
        <fullName evidence="2">FRG domain-containing protein</fullName>
    </submittedName>
</protein>
<dbReference type="Proteomes" id="UP001468798">
    <property type="component" value="Unassembled WGS sequence"/>
</dbReference>
<name>A0ABU9NNH3_9FLAO</name>
<proteinExistence type="predicted"/>
<gene>
    <name evidence="2" type="ORF">WFZ86_04815</name>
</gene>
<comment type="caution">
    <text evidence="2">The sequence shown here is derived from an EMBL/GenBank/DDBJ whole genome shotgun (WGS) entry which is preliminary data.</text>
</comment>
<evidence type="ECO:0000313" key="2">
    <source>
        <dbReference type="EMBL" id="MEM0575809.1"/>
    </source>
</evidence>
<dbReference type="RefSeq" id="WP_342690877.1">
    <property type="nucleotide sequence ID" value="NZ_JBCGDP010000003.1"/>
</dbReference>
<evidence type="ECO:0000259" key="1">
    <source>
        <dbReference type="SMART" id="SM00901"/>
    </source>
</evidence>
<dbReference type="Pfam" id="PF08867">
    <property type="entry name" value="FRG"/>
    <property type="match status" value="1"/>
</dbReference>
<accession>A0ABU9NNH3</accession>
<dbReference type="EMBL" id="JBCGDP010000003">
    <property type="protein sequence ID" value="MEM0575809.1"/>
    <property type="molecule type" value="Genomic_DNA"/>
</dbReference>
<reference evidence="2 3" key="1">
    <citation type="submission" date="2024-03" db="EMBL/GenBank/DDBJ databases">
        <title>Two novel species of the genus Flavobacterium exhibiting potentially degradation of complex polysaccharides.</title>
        <authorList>
            <person name="Lian X."/>
        </authorList>
    </citation>
    <scope>NUCLEOTIDE SEQUENCE [LARGE SCALE GENOMIC DNA]</scope>
    <source>
        <strain evidence="2 3">N6</strain>
    </source>
</reference>
<dbReference type="SMART" id="SM00901">
    <property type="entry name" value="FRG"/>
    <property type="match status" value="1"/>
</dbReference>
<feature type="domain" description="FRG" evidence="1">
    <location>
        <begin position="47"/>
        <end position="160"/>
    </location>
</feature>